<evidence type="ECO:0000313" key="1">
    <source>
        <dbReference type="EMBL" id="TMQ55220.1"/>
    </source>
</evidence>
<dbReference type="Gene3D" id="3.40.50.10320">
    <property type="entry name" value="LmbE-like"/>
    <property type="match status" value="1"/>
</dbReference>
<organism evidence="1 2">
    <name type="scientific">Eiseniibacteriota bacterium</name>
    <dbReference type="NCBI Taxonomy" id="2212470"/>
    <lineage>
        <taxon>Bacteria</taxon>
        <taxon>Candidatus Eiseniibacteriota</taxon>
    </lineage>
</organism>
<dbReference type="Proteomes" id="UP000317716">
    <property type="component" value="Unassembled WGS sequence"/>
</dbReference>
<dbReference type="InterPro" id="IPR003737">
    <property type="entry name" value="GlcNAc_PI_deacetylase-related"/>
</dbReference>
<evidence type="ECO:0000313" key="2">
    <source>
        <dbReference type="Proteomes" id="UP000317716"/>
    </source>
</evidence>
<name>A0A538SV08_UNCEI</name>
<dbReference type="InterPro" id="IPR024078">
    <property type="entry name" value="LmbE-like_dom_sf"/>
</dbReference>
<proteinExistence type="predicted"/>
<accession>A0A538SV08</accession>
<dbReference type="SUPFAM" id="SSF102588">
    <property type="entry name" value="LmbE-like"/>
    <property type="match status" value="1"/>
</dbReference>
<dbReference type="PANTHER" id="PTHR12993">
    <property type="entry name" value="N-ACETYLGLUCOSAMINYL-PHOSPHATIDYLINOSITOL DE-N-ACETYLASE-RELATED"/>
    <property type="match status" value="1"/>
</dbReference>
<dbReference type="EMBL" id="VBOS01000229">
    <property type="protein sequence ID" value="TMQ55220.1"/>
    <property type="molecule type" value="Genomic_DNA"/>
</dbReference>
<comment type="caution">
    <text evidence="1">The sequence shown here is derived from an EMBL/GenBank/DDBJ whole genome shotgun (WGS) entry which is preliminary data.</text>
</comment>
<reference evidence="1 2" key="1">
    <citation type="journal article" date="2019" name="Nat. Microbiol.">
        <title>Mediterranean grassland soil C-N compound turnover is dependent on rainfall and depth, and is mediated by genomically divergent microorganisms.</title>
        <authorList>
            <person name="Diamond S."/>
            <person name="Andeer P.F."/>
            <person name="Li Z."/>
            <person name="Crits-Christoph A."/>
            <person name="Burstein D."/>
            <person name="Anantharaman K."/>
            <person name="Lane K.R."/>
            <person name="Thomas B.C."/>
            <person name="Pan C."/>
            <person name="Northen T.R."/>
            <person name="Banfield J.F."/>
        </authorList>
    </citation>
    <scope>NUCLEOTIDE SEQUENCE [LARGE SCALE GENOMIC DNA]</scope>
    <source>
        <strain evidence="1">WS_2</strain>
    </source>
</reference>
<dbReference type="Pfam" id="PF02585">
    <property type="entry name" value="PIG-L"/>
    <property type="match status" value="1"/>
</dbReference>
<gene>
    <name evidence="1" type="ORF">E6K72_06755</name>
</gene>
<dbReference type="GO" id="GO:0016811">
    <property type="term" value="F:hydrolase activity, acting on carbon-nitrogen (but not peptide) bonds, in linear amides"/>
    <property type="evidence" value="ECO:0007669"/>
    <property type="project" value="TreeGrafter"/>
</dbReference>
<sequence length="414" mass="45180">MTEPGAMGASSRILILAPHPDDEALAVGGLLQRAIRMRAEIHLLFVTDGENNPWAQRATERRWRIAAADQERWRTRRRSEALASLASLGVPASRATFLAFPDQGLTEMLMRGGGELLAALRRTMERVRPTLLIAPDAYDLHPDHSALAVIASLARATMDPRIPHPRALAFIVHSRRPRPRAELALRLTVEEHRRKRAAILCHGSQLLCRRRTLLAHGDEPEEFIVTAPHAAQRGLHPVRPAMAEGGPLVLHISPRARLGAWGAIELRMIAVEEGAARAFALRMPRRGDLAEIVTWRDAEVVARAAVERRRAATRVVVPASLLAGSQTVFVKLERRHGFFDEAGWRGLLCPSAGDARARPFAAAGAAAPAGTALLDQPWSEADGATHTRMEFGTPEDAWLGISSALGAGRAEPLR</sequence>
<dbReference type="AlphaFoldDB" id="A0A538SV08"/>
<protein>
    <submittedName>
        <fullName evidence="1">PIG-L family deacetylase</fullName>
    </submittedName>
</protein>
<dbReference type="PANTHER" id="PTHR12993:SF29">
    <property type="entry name" value="BLR3841 PROTEIN"/>
    <property type="match status" value="1"/>
</dbReference>